<protein>
    <submittedName>
        <fullName evidence="1">Uncharacterized protein</fullName>
    </submittedName>
</protein>
<feature type="non-terminal residue" evidence="1">
    <location>
        <position position="64"/>
    </location>
</feature>
<dbReference type="Proteomes" id="UP001145114">
    <property type="component" value="Unassembled WGS sequence"/>
</dbReference>
<proteinExistence type="predicted"/>
<evidence type="ECO:0000313" key="2">
    <source>
        <dbReference type="Proteomes" id="UP001145114"/>
    </source>
</evidence>
<sequence length="64" mass="7648">ISAYKEAEEALTSRKDSLEAEKRQLLQDIAEYRRELDARSAEIRQLKDEHIRLRETLSEREEEC</sequence>
<keyword evidence="2" id="KW-1185">Reference proteome</keyword>
<feature type="non-terminal residue" evidence="1">
    <location>
        <position position="1"/>
    </location>
</feature>
<organism evidence="1 2">
    <name type="scientific">Spiromyces aspiralis</name>
    <dbReference type="NCBI Taxonomy" id="68401"/>
    <lineage>
        <taxon>Eukaryota</taxon>
        <taxon>Fungi</taxon>
        <taxon>Fungi incertae sedis</taxon>
        <taxon>Zoopagomycota</taxon>
        <taxon>Kickxellomycotina</taxon>
        <taxon>Kickxellomycetes</taxon>
        <taxon>Kickxellales</taxon>
        <taxon>Kickxellaceae</taxon>
        <taxon>Spiromyces</taxon>
    </lineage>
</organism>
<reference evidence="1" key="1">
    <citation type="submission" date="2022-06" db="EMBL/GenBank/DDBJ databases">
        <title>Phylogenomic reconstructions and comparative analyses of Kickxellomycotina fungi.</title>
        <authorList>
            <person name="Reynolds N.K."/>
            <person name="Stajich J.E."/>
            <person name="Barry K."/>
            <person name="Grigoriev I.V."/>
            <person name="Crous P."/>
            <person name="Smith M.E."/>
        </authorList>
    </citation>
    <scope>NUCLEOTIDE SEQUENCE</scope>
    <source>
        <strain evidence="1">RSA 2271</strain>
    </source>
</reference>
<evidence type="ECO:0000313" key="1">
    <source>
        <dbReference type="EMBL" id="KAJ1676444.1"/>
    </source>
</evidence>
<accession>A0ACC1HQ07</accession>
<gene>
    <name evidence="1" type="ORF">EV182_008182</name>
</gene>
<name>A0ACC1HQ07_9FUNG</name>
<dbReference type="EMBL" id="JAMZIH010004099">
    <property type="protein sequence ID" value="KAJ1676444.1"/>
    <property type="molecule type" value="Genomic_DNA"/>
</dbReference>
<comment type="caution">
    <text evidence="1">The sequence shown here is derived from an EMBL/GenBank/DDBJ whole genome shotgun (WGS) entry which is preliminary data.</text>
</comment>